<accession>A0A161YA29</accession>
<dbReference type="AlphaFoldDB" id="A0A161YA29"/>
<keyword evidence="1" id="KW-0863">Zinc-finger</keyword>
<feature type="compositionally biased region" description="Acidic residues" evidence="2">
    <location>
        <begin position="186"/>
        <end position="197"/>
    </location>
</feature>
<dbReference type="Pfam" id="PF12165">
    <property type="entry name" value="Alfin"/>
    <property type="match status" value="2"/>
</dbReference>
<dbReference type="EMBL" id="CP093349">
    <property type="protein sequence ID" value="WOH10829.1"/>
    <property type="molecule type" value="Genomic_DNA"/>
</dbReference>
<gene>
    <name evidence="3" type="ORF">DCAR_0730302</name>
</gene>
<dbReference type="InterPro" id="IPR045104">
    <property type="entry name" value="Alfin"/>
</dbReference>
<comment type="similarity">
    <text evidence="1">Belongs to the Alfin family.</text>
</comment>
<organism evidence="3 4">
    <name type="scientific">Daucus carota subsp. sativus</name>
    <name type="common">Carrot</name>
    <dbReference type="NCBI Taxonomy" id="79200"/>
    <lineage>
        <taxon>Eukaryota</taxon>
        <taxon>Viridiplantae</taxon>
        <taxon>Streptophyta</taxon>
        <taxon>Embryophyta</taxon>
        <taxon>Tracheophyta</taxon>
        <taxon>Spermatophyta</taxon>
        <taxon>Magnoliopsida</taxon>
        <taxon>eudicotyledons</taxon>
        <taxon>Gunneridae</taxon>
        <taxon>Pentapetalae</taxon>
        <taxon>asterids</taxon>
        <taxon>campanulids</taxon>
        <taxon>Apiales</taxon>
        <taxon>Apiaceae</taxon>
        <taxon>Apioideae</taxon>
        <taxon>Scandiceae</taxon>
        <taxon>Daucinae</taxon>
        <taxon>Daucus</taxon>
        <taxon>Daucus sect. Daucus</taxon>
    </lineage>
</organism>
<comment type="function">
    <text evidence="1">Histone-binding component that specifically recognizes H3 tails trimethylated on 'Lys-4' (H3K4me3), which mark transcription start sites of virtually all active genes.</text>
</comment>
<proteinExistence type="inferred from homology"/>
<reference evidence="3" key="2">
    <citation type="submission" date="2022-03" db="EMBL/GenBank/DDBJ databases">
        <title>Draft title - Genomic analysis of global carrot germplasm unveils the trajectory of domestication and the origin of high carotenoid orange carrot.</title>
        <authorList>
            <person name="Iorizzo M."/>
            <person name="Ellison S."/>
            <person name="Senalik D."/>
            <person name="Macko-Podgorni A."/>
            <person name="Grzebelus D."/>
            <person name="Bostan H."/>
            <person name="Rolling W."/>
            <person name="Curaba J."/>
            <person name="Simon P."/>
        </authorList>
    </citation>
    <scope>NUCLEOTIDE SEQUENCE</scope>
    <source>
        <tissue evidence="3">Leaf</tissue>
    </source>
</reference>
<dbReference type="Proteomes" id="UP000077755">
    <property type="component" value="Chromosome 7"/>
</dbReference>
<comment type="subcellular location">
    <subcellularLocation>
        <location evidence="1">Nucleus</location>
    </subcellularLocation>
</comment>
<evidence type="ECO:0000256" key="1">
    <source>
        <dbReference type="RuleBase" id="RU369089"/>
    </source>
</evidence>
<dbReference type="InterPro" id="IPR021998">
    <property type="entry name" value="Alfin_N"/>
</dbReference>
<sequence length="288" mass="33296">MAARESQQNIPRACNVEDIFHDFLGRRVGLLRAFTADVRDFYLTCRSVKESLRLYGLPDKQWELVTAATDKWELREIPAPVLGINLHLKRMHVREWVSLVALHCDSWLLAVAFYYAAKSGFDKADREQLHHMINNLPTLYELFGWEEPETQSSTNNKGSPKVGCDSLKDRDKSKREGQDENQVAKDEEEEVQVEEGEEAHSCPHFNKIKRADLEQGHKRRSCRRYNKVADVFQLYMLCECDPGNGNLRWYGLPDGQWEVSDTPSEASPRNLPKSPFINFVRDVMPEKN</sequence>
<evidence type="ECO:0000313" key="3">
    <source>
        <dbReference type="EMBL" id="WOH10829.1"/>
    </source>
</evidence>
<keyword evidence="1" id="KW-0156">Chromatin regulator</keyword>
<dbReference type="GO" id="GO:0008270">
    <property type="term" value="F:zinc ion binding"/>
    <property type="evidence" value="ECO:0007669"/>
    <property type="project" value="UniProtKB-KW"/>
</dbReference>
<dbReference type="GO" id="GO:0006355">
    <property type="term" value="P:regulation of DNA-templated transcription"/>
    <property type="evidence" value="ECO:0007669"/>
    <property type="project" value="UniProtKB-UniRule"/>
</dbReference>
<comment type="subunit">
    <text evidence="1">Interacts with H3K4me3 and to a lesser extent with H3K4me2.</text>
</comment>
<keyword evidence="1" id="KW-0539">Nucleus</keyword>
<dbReference type="GO" id="GO:0003712">
    <property type="term" value="F:transcription coregulator activity"/>
    <property type="evidence" value="ECO:0007669"/>
    <property type="project" value="TreeGrafter"/>
</dbReference>
<evidence type="ECO:0000313" key="4">
    <source>
        <dbReference type="Proteomes" id="UP000077755"/>
    </source>
</evidence>
<dbReference type="GO" id="GO:0006325">
    <property type="term" value="P:chromatin organization"/>
    <property type="evidence" value="ECO:0007669"/>
    <property type="project" value="UniProtKB-UniRule"/>
</dbReference>
<feature type="compositionally biased region" description="Basic and acidic residues" evidence="2">
    <location>
        <begin position="166"/>
        <end position="185"/>
    </location>
</feature>
<feature type="region of interest" description="Disordered" evidence="2">
    <location>
        <begin position="150"/>
        <end position="200"/>
    </location>
</feature>
<keyword evidence="4" id="KW-1185">Reference proteome</keyword>
<dbReference type="PANTHER" id="PTHR12321">
    <property type="entry name" value="CPG BINDING PROTEIN"/>
    <property type="match status" value="1"/>
</dbReference>
<comment type="domain">
    <text evidence="1">The PHD-type zinc finger mediates the binding to H3K4me3.</text>
</comment>
<dbReference type="PANTHER" id="PTHR12321:SF98">
    <property type="entry name" value="PHD FINGER PROTEIN ALFIN-LIKE 5"/>
    <property type="match status" value="1"/>
</dbReference>
<keyword evidence="1" id="KW-0805">Transcription regulation</keyword>
<name>A0A161YA29_DAUCS</name>
<dbReference type="Gramene" id="KZM89319">
    <property type="protein sequence ID" value="KZM89319"/>
    <property type="gene ID" value="DCAR_026394"/>
</dbReference>
<dbReference type="GO" id="GO:0042393">
    <property type="term" value="F:histone binding"/>
    <property type="evidence" value="ECO:0007669"/>
    <property type="project" value="UniProtKB-UniRule"/>
</dbReference>
<keyword evidence="1" id="KW-0862">Zinc</keyword>
<keyword evidence="1" id="KW-0804">Transcription</keyword>
<reference evidence="3" key="1">
    <citation type="journal article" date="2016" name="Nat. Genet.">
        <title>A high-quality carrot genome assembly provides new insights into carotenoid accumulation and asterid genome evolution.</title>
        <authorList>
            <person name="Iorizzo M."/>
            <person name="Ellison S."/>
            <person name="Senalik D."/>
            <person name="Zeng P."/>
            <person name="Satapoomin P."/>
            <person name="Huang J."/>
            <person name="Bowman M."/>
            <person name="Iovene M."/>
            <person name="Sanseverino W."/>
            <person name="Cavagnaro P."/>
            <person name="Yildiz M."/>
            <person name="Macko-Podgorni A."/>
            <person name="Moranska E."/>
            <person name="Grzebelus E."/>
            <person name="Grzebelus D."/>
            <person name="Ashrafi H."/>
            <person name="Zheng Z."/>
            <person name="Cheng S."/>
            <person name="Spooner D."/>
            <person name="Van Deynze A."/>
            <person name="Simon P."/>
        </authorList>
    </citation>
    <scope>NUCLEOTIDE SEQUENCE</scope>
    <source>
        <tissue evidence="3">Leaf</tissue>
    </source>
</reference>
<dbReference type="GO" id="GO:0000976">
    <property type="term" value="F:transcription cis-regulatory region binding"/>
    <property type="evidence" value="ECO:0007669"/>
    <property type="project" value="TreeGrafter"/>
</dbReference>
<protein>
    <recommendedName>
        <fullName evidence="1">PHD finger protein ALFIN-LIKE</fullName>
    </recommendedName>
</protein>
<dbReference type="GO" id="GO:0005634">
    <property type="term" value="C:nucleus"/>
    <property type="evidence" value="ECO:0007669"/>
    <property type="project" value="UniProtKB-SubCell"/>
</dbReference>
<keyword evidence="1" id="KW-0479">Metal-binding</keyword>
<evidence type="ECO:0000256" key="2">
    <source>
        <dbReference type="SAM" id="MobiDB-lite"/>
    </source>
</evidence>